<organism evidence="6 7">
    <name type="scientific">Durusdinium trenchii</name>
    <dbReference type="NCBI Taxonomy" id="1381693"/>
    <lineage>
        <taxon>Eukaryota</taxon>
        <taxon>Sar</taxon>
        <taxon>Alveolata</taxon>
        <taxon>Dinophyceae</taxon>
        <taxon>Suessiales</taxon>
        <taxon>Symbiodiniaceae</taxon>
        <taxon>Durusdinium</taxon>
    </lineage>
</organism>
<evidence type="ECO:0000313" key="6">
    <source>
        <dbReference type="EMBL" id="CAK9108062.1"/>
    </source>
</evidence>
<sequence length="122" mass="14060">MLYKAWLMREFVTGQNLGRWREWMKALGKFPLAILASAMLSQTTKYMQARVSMLWRNAATSSLLRSYFSNMNYYKLQHHGTARIQDPDVRICSDVRQLLSSTCTCTCDISKAWAGLVSLIQQ</sequence>
<keyword evidence="7" id="KW-1185">Reference proteome</keyword>
<dbReference type="InterPro" id="IPR011527">
    <property type="entry name" value="ABC1_TM_dom"/>
</dbReference>
<reference evidence="6 7" key="1">
    <citation type="submission" date="2024-02" db="EMBL/GenBank/DDBJ databases">
        <authorList>
            <person name="Chen Y."/>
            <person name="Shah S."/>
            <person name="Dougan E. K."/>
            <person name="Thang M."/>
            <person name="Chan C."/>
        </authorList>
    </citation>
    <scope>NUCLEOTIDE SEQUENCE [LARGE SCALE GENOMIC DNA]</scope>
</reference>
<dbReference type="Pfam" id="PF06472">
    <property type="entry name" value="ABC_membrane_2"/>
    <property type="match status" value="1"/>
</dbReference>
<protein>
    <recommendedName>
        <fullName evidence="5">ABC transmembrane type-1 domain-containing protein</fullName>
    </recommendedName>
</protein>
<dbReference type="EMBL" id="CAXAMN010027051">
    <property type="protein sequence ID" value="CAK9108062.1"/>
    <property type="molecule type" value="Genomic_DNA"/>
</dbReference>
<keyword evidence="1" id="KW-0813">Transport</keyword>
<evidence type="ECO:0000259" key="5">
    <source>
        <dbReference type="Pfam" id="PF06472"/>
    </source>
</evidence>
<evidence type="ECO:0000256" key="4">
    <source>
        <dbReference type="ARBA" id="ARBA00023136"/>
    </source>
</evidence>
<keyword evidence="3" id="KW-1133">Transmembrane helix</keyword>
<evidence type="ECO:0000256" key="2">
    <source>
        <dbReference type="ARBA" id="ARBA00022692"/>
    </source>
</evidence>
<feature type="domain" description="ABC transmembrane type-1" evidence="5">
    <location>
        <begin position="18"/>
        <end position="113"/>
    </location>
</feature>
<keyword evidence="2" id="KW-0812">Transmembrane</keyword>
<dbReference type="PANTHER" id="PTHR11384:SF59">
    <property type="entry name" value="LYSOSOMAL COBALAMIN TRANSPORTER ABCD4"/>
    <property type="match status" value="1"/>
</dbReference>
<dbReference type="InterPro" id="IPR050835">
    <property type="entry name" value="ABC_transporter_sub-D"/>
</dbReference>
<dbReference type="PANTHER" id="PTHR11384">
    <property type="entry name" value="ATP-BINDING CASSETTE, SUB-FAMILY D MEMBER"/>
    <property type="match status" value="1"/>
</dbReference>
<proteinExistence type="predicted"/>
<gene>
    <name evidence="6" type="ORF">CCMP2556_LOCUS50383</name>
</gene>
<comment type="caution">
    <text evidence="6">The sequence shown here is derived from an EMBL/GenBank/DDBJ whole genome shotgun (WGS) entry which is preliminary data.</text>
</comment>
<evidence type="ECO:0000313" key="7">
    <source>
        <dbReference type="Proteomes" id="UP001642484"/>
    </source>
</evidence>
<keyword evidence="4" id="KW-0472">Membrane</keyword>
<name>A0ABP0S6X1_9DINO</name>
<evidence type="ECO:0000256" key="3">
    <source>
        <dbReference type="ARBA" id="ARBA00022989"/>
    </source>
</evidence>
<accession>A0ABP0S6X1</accession>
<dbReference type="Proteomes" id="UP001642484">
    <property type="component" value="Unassembled WGS sequence"/>
</dbReference>
<evidence type="ECO:0000256" key="1">
    <source>
        <dbReference type="ARBA" id="ARBA00022448"/>
    </source>
</evidence>